<proteinExistence type="predicted"/>
<dbReference type="RefSeq" id="YP_010661011.1">
    <property type="nucleotide sequence ID" value="NC_070882.1"/>
</dbReference>
<dbReference type="KEGG" id="vg:77937021"/>
<name>A0A5C1K7Z2_9CAUD</name>
<dbReference type="Proteomes" id="UP000322144">
    <property type="component" value="Segment"/>
</dbReference>
<reference evidence="1 2" key="1">
    <citation type="submission" date="2019-06" db="EMBL/GenBank/DDBJ databases">
        <title>A distant relative of Phikzvirus genus phages from a therapeutic phage collection.</title>
        <authorList>
            <person name="Hejnowicz M.S."/>
            <person name="Dabrowski K."/>
            <person name="Gawor J."/>
            <person name="Weber-Dabrowska B."/>
            <person name="Gromadka R."/>
            <person name="Lobocka M.B."/>
        </authorList>
    </citation>
    <scope>NUCLEOTIDE SEQUENCE [LARGE SCALE GENOMIC DNA]</scope>
</reference>
<accession>A0A5C1K7Z2</accession>
<organism evidence="1 2">
    <name type="scientific">Pseudomonas phage vB_PaeM_PS119XW</name>
    <dbReference type="NCBI Taxonomy" id="2601632"/>
    <lineage>
        <taxon>Viruses</taxon>
        <taxon>Duplodnaviria</taxon>
        <taxon>Heunggongvirae</taxon>
        <taxon>Uroviricota</taxon>
        <taxon>Caudoviricetes</taxon>
        <taxon>Chimalliviridae</taxon>
        <taxon>Pawinskivirus</taxon>
        <taxon>Pawinskivirus PS119XW</taxon>
    </lineage>
</organism>
<sequence length="102" mass="11951">MISYVAESTTEDSLVKYKVDFGTIPTPRKLIAIKQNDEVFELGEINTDDNTYQYYDKRNNLVVAVVKYDEFNNSIRLLTERKHTENYEFIFGSHSVKFKGEK</sequence>
<evidence type="ECO:0000313" key="2">
    <source>
        <dbReference type="Proteomes" id="UP000322144"/>
    </source>
</evidence>
<dbReference type="GeneID" id="77937021"/>
<evidence type="ECO:0000313" key="1">
    <source>
        <dbReference type="EMBL" id="QEM42000.1"/>
    </source>
</evidence>
<protein>
    <submittedName>
        <fullName evidence="1">Uncharacterized protein</fullName>
    </submittedName>
</protein>
<keyword evidence="2" id="KW-1185">Reference proteome</keyword>
<dbReference type="EMBL" id="MN103543">
    <property type="protein sequence ID" value="QEM42000.1"/>
    <property type="molecule type" value="Genomic_DNA"/>
</dbReference>